<gene>
    <name evidence="7" type="ORF">KUV26_23050</name>
</gene>
<evidence type="ECO:0000256" key="5">
    <source>
        <dbReference type="SAM" id="MobiDB-lite"/>
    </source>
</evidence>
<accession>A0ABS7NNC0</accession>
<comment type="similarity">
    <text evidence="2">Belongs to the histone-like protein H-NS family.</text>
</comment>
<evidence type="ECO:0000313" key="7">
    <source>
        <dbReference type="EMBL" id="MBY6142312.1"/>
    </source>
</evidence>
<feature type="domain" description="DNA-binding protein H-NS-like C-terminal" evidence="6">
    <location>
        <begin position="62"/>
        <end position="107"/>
    </location>
</feature>
<evidence type="ECO:0000256" key="4">
    <source>
        <dbReference type="ARBA" id="ARBA00023125"/>
    </source>
</evidence>
<name>A0ABS7NNC0_9RHOB</name>
<keyword evidence="3" id="KW-0963">Cytoplasm</keyword>
<evidence type="ECO:0000313" key="8">
    <source>
        <dbReference type="Proteomes" id="UP000766629"/>
    </source>
</evidence>
<reference evidence="7 8" key="1">
    <citation type="submission" date="2021-06" db="EMBL/GenBank/DDBJ databases">
        <title>50 bacteria genomes isolated from Dapeng, Shenzhen, China.</title>
        <authorList>
            <person name="Zheng W."/>
            <person name="Yu S."/>
            <person name="Huang Y."/>
        </authorList>
    </citation>
    <scope>NUCLEOTIDE SEQUENCE [LARGE SCALE GENOMIC DNA]</scope>
    <source>
        <strain evidence="7 8">DP1N14-2</strain>
    </source>
</reference>
<dbReference type="RefSeq" id="WP_222510215.1">
    <property type="nucleotide sequence ID" value="NZ_JAHVJA010000027.1"/>
</dbReference>
<dbReference type="InterPro" id="IPR027444">
    <property type="entry name" value="H-NS_C_dom"/>
</dbReference>
<sequence length="107" mass="11553">MAIDLKGLSAAELEALAKEIELRKVEVENEAKKNAYAEMLAIAERHGVAFEEVIALHGGKGRKSSAKAAAKYTNPADPSQTWSGRGRKPGWVHEALKAGKSIEDLEI</sequence>
<keyword evidence="4" id="KW-0238">DNA-binding</keyword>
<dbReference type="SUPFAM" id="SSF81273">
    <property type="entry name" value="H-NS histone-like proteins"/>
    <property type="match status" value="1"/>
</dbReference>
<organism evidence="7 8">
    <name type="scientific">Leisingera daeponensis</name>
    <dbReference type="NCBI Taxonomy" id="405746"/>
    <lineage>
        <taxon>Bacteria</taxon>
        <taxon>Pseudomonadati</taxon>
        <taxon>Pseudomonadota</taxon>
        <taxon>Alphaproteobacteria</taxon>
        <taxon>Rhodobacterales</taxon>
        <taxon>Roseobacteraceae</taxon>
        <taxon>Leisingera</taxon>
    </lineage>
</organism>
<comment type="caution">
    <text evidence="7">The sequence shown here is derived from an EMBL/GenBank/DDBJ whole genome shotgun (WGS) entry which is preliminary data.</text>
</comment>
<dbReference type="PANTHER" id="PTHR38097:SF2">
    <property type="entry name" value="DNA-BINDING PROTEIN STPA"/>
    <property type="match status" value="1"/>
</dbReference>
<dbReference type="Pfam" id="PF00816">
    <property type="entry name" value="Histone_HNS"/>
    <property type="match status" value="1"/>
</dbReference>
<evidence type="ECO:0000256" key="2">
    <source>
        <dbReference type="ARBA" id="ARBA00010610"/>
    </source>
</evidence>
<proteinExistence type="inferred from homology"/>
<dbReference type="PANTHER" id="PTHR38097">
    <property type="match status" value="1"/>
</dbReference>
<dbReference type="Proteomes" id="UP000766629">
    <property type="component" value="Unassembled WGS sequence"/>
</dbReference>
<evidence type="ECO:0000256" key="1">
    <source>
        <dbReference type="ARBA" id="ARBA00004453"/>
    </source>
</evidence>
<dbReference type="SMART" id="SM00528">
    <property type="entry name" value="HNS"/>
    <property type="match status" value="1"/>
</dbReference>
<feature type="region of interest" description="Disordered" evidence="5">
    <location>
        <begin position="66"/>
        <end position="90"/>
    </location>
</feature>
<keyword evidence="8" id="KW-1185">Reference proteome</keyword>
<dbReference type="InterPro" id="IPR037150">
    <property type="entry name" value="H-NS_C_dom_sf"/>
</dbReference>
<comment type="subcellular location">
    <subcellularLocation>
        <location evidence="1">Cytoplasm</location>
        <location evidence="1">Nucleoid</location>
    </subcellularLocation>
</comment>
<dbReference type="EMBL" id="JAHVJA010000027">
    <property type="protein sequence ID" value="MBY6142312.1"/>
    <property type="molecule type" value="Genomic_DNA"/>
</dbReference>
<evidence type="ECO:0000256" key="3">
    <source>
        <dbReference type="ARBA" id="ARBA00022490"/>
    </source>
</evidence>
<dbReference type="Gene3D" id="4.10.430.10">
    <property type="entry name" value="Histone-like protein H-NS, C-terminal domain"/>
    <property type="match status" value="1"/>
</dbReference>
<evidence type="ECO:0000259" key="6">
    <source>
        <dbReference type="SMART" id="SM00528"/>
    </source>
</evidence>
<protein>
    <submittedName>
        <fullName evidence="7">H-NS histone family protein</fullName>
    </submittedName>
</protein>